<comment type="caution">
    <text evidence="2">The sequence shown here is derived from an EMBL/GenBank/DDBJ whole genome shotgun (WGS) entry which is preliminary data.</text>
</comment>
<accession>A0A4R2PQY1</accession>
<dbReference type="EMBL" id="SLXP01000027">
    <property type="protein sequence ID" value="TCP36505.1"/>
    <property type="molecule type" value="Genomic_DNA"/>
</dbReference>
<dbReference type="AlphaFoldDB" id="A0A4R2PQY1"/>
<evidence type="ECO:0000313" key="3">
    <source>
        <dbReference type="Proteomes" id="UP000294835"/>
    </source>
</evidence>
<proteinExistence type="predicted"/>
<dbReference type="InterPro" id="IPR051268">
    <property type="entry name" value="Type-I_R_enzyme_R_subunit"/>
</dbReference>
<sequence>FGLVLLLGHSFVLHLARKPTSGRTTFQGAGHGLLDPVEQPKGNDEVLTYFSSPGGWEDDPDAEEKARRRQALYKLAGAYARTFAAAAEDPAASGVNDLELAQYRREVDHAIALRDAVRLHSGDAVDMKQFEPAMRRLIDTYIKADETEVISHLDDISLIDLVASKGAEAEGALSQAMKGRRENVAEAIENNVRRVITDETPVNPKFYERMSELLTDLVKKRRDDAIAYAEYLKRIAELVRAVKAGHGGAYPATMNTPGRKALYDNLDRDEDRAQAVDQVVRETAQTGWRGNRMKERMLRRKLAEALEDDETVDRIIEIIRTHDEY</sequence>
<reference evidence="2 3" key="1">
    <citation type="submission" date="2019-03" db="EMBL/GenBank/DDBJ databases">
        <title>Genomic Encyclopedia of Type Strains, Phase IV (KMG-IV): sequencing the most valuable type-strain genomes for metagenomic binning, comparative biology and taxonomic classification.</title>
        <authorList>
            <person name="Goeker M."/>
        </authorList>
    </citation>
    <scope>NUCLEOTIDE SEQUENCE [LARGE SCALE GENOMIC DNA]</scope>
    <source>
        <strain evidence="2 3">DSM 18063</strain>
    </source>
</reference>
<feature type="non-terminal residue" evidence="2">
    <location>
        <position position="1"/>
    </location>
</feature>
<keyword evidence="3" id="KW-1185">Reference proteome</keyword>
<keyword evidence="1" id="KW-0680">Restriction system</keyword>
<dbReference type="PANTHER" id="PTHR30195">
    <property type="entry name" value="TYPE I SITE-SPECIFIC DEOXYRIBONUCLEASE PROTEIN SUBUNIT M AND R"/>
    <property type="match status" value="1"/>
</dbReference>
<protein>
    <submittedName>
        <fullName evidence="2">Uncharacterized protein</fullName>
    </submittedName>
</protein>
<evidence type="ECO:0000313" key="2">
    <source>
        <dbReference type="EMBL" id="TCP36505.1"/>
    </source>
</evidence>
<dbReference type="GO" id="GO:0009307">
    <property type="term" value="P:DNA restriction-modification system"/>
    <property type="evidence" value="ECO:0007669"/>
    <property type="project" value="UniProtKB-KW"/>
</dbReference>
<dbReference type="Proteomes" id="UP000294835">
    <property type="component" value="Unassembled WGS sequence"/>
</dbReference>
<evidence type="ECO:0000256" key="1">
    <source>
        <dbReference type="ARBA" id="ARBA00022747"/>
    </source>
</evidence>
<name>A0A4R2PQY1_9RHOB</name>
<organism evidence="2 3">
    <name type="scientific">Rhodovulum marinum</name>
    <dbReference type="NCBI Taxonomy" id="320662"/>
    <lineage>
        <taxon>Bacteria</taxon>
        <taxon>Pseudomonadati</taxon>
        <taxon>Pseudomonadota</taxon>
        <taxon>Alphaproteobacteria</taxon>
        <taxon>Rhodobacterales</taxon>
        <taxon>Paracoccaceae</taxon>
        <taxon>Rhodovulum</taxon>
    </lineage>
</organism>
<dbReference type="PANTHER" id="PTHR30195:SF15">
    <property type="entry name" value="TYPE I RESTRICTION ENZYME HINDI ENDONUCLEASE SUBUNIT"/>
    <property type="match status" value="1"/>
</dbReference>
<gene>
    <name evidence="2" type="ORF">EV662_12711</name>
</gene>